<dbReference type="Gene3D" id="2.130.10.10">
    <property type="entry name" value="YVTN repeat-like/Quinoprotein amine dehydrogenase"/>
    <property type="match status" value="3"/>
</dbReference>
<protein>
    <submittedName>
        <fullName evidence="3">WD repeat protein-like protein</fullName>
    </submittedName>
</protein>
<reference evidence="3" key="1">
    <citation type="journal article" date="2020" name="Stud. Mycol.">
        <title>101 Dothideomycetes genomes: a test case for predicting lifestyles and emergence of pathogens.</title>
        <authorList>
            <person name="Haridas S."/>
            <person name="Albert R."/>
            <person name="Binder M."/>
            <person name="Bloem J."/>
            <person name="Labutti K."/>
            <person name="Salamov A."/>
            <person name="Andreopoulos B."/>
            <person name="Baker S."/>
            <person name="Barry K."/>
            <person name="Bills G."/>
            <person name="Bluhm B."/>
            <person name="Cannon C."/>
            <person name="Castanera R."/>
            <person name="Culley D."/>
            <person name="Daum C."/>
            <person name="Ezra D."/>
            <person name="Gonzalez J."/>
            <person name="Henrissat B."/>
            <person name="Kuo A."/>
            <person name="Liang C."/>
            <person name="Lipzen A."/>
            <person name="Lutzoni F."/>
            <person name="Magnuson J."/>
            <person name="Mondo S."/>
            <person name="Nolan M."/>
            <person name="Ohm R."/>
            <person name="Pangilinan J."/>
            <person name="Park H.-J."/>
            <person name="Ramirez L."/>
            <person name="Alfaro M."/>
            <person name="Sun H."/>
            <person name="Tritt A."/>
            <person name="Yoshinaga Y."/>
            <person name="Zwiers L.-H."/>
            <person name="Turgeon B."/>
            <person name="Goodwin S."/>
            <person name="Spatafora J."/>
            <person name="Crous P."/>
            <person name="Grigoriev I."/>
        </authorList>
    </citation>
    <scope>NUCLEOTIDE SEQUENCE</scope>
    <source>
        <strain evidence="3">CBS 473.64</strain>
    </source>
</reference>
<dbReference type="InterPro" id="IPR052779">
    <property type="entry name" value="WDR62"/>
</dbReference>
<dbReference type="EMBL" id="MU006787">
    <property type="protein sequence ID" value="KAF2639326.1"/>
    <property type="molecule type" value="Genomic_DNA"/>
</dbReference>
<feature type="compositionally biased region" description="Polar residues" evidence="2">
    <location>
        <begin position="115"/>
        <end position="124"/>
    </location>
</feature>
<evidence type="ECO:0000256" key="1">
    <source>
        <dbReference type="PROSITE-ProRule" id="PRU00221"/>
    </source>
</evidence>
<dbReference type="AlphaFoldDB" id="A0A6A6RUT6"/>
<feature type="compositionally biased region" description="Acidic residues" evidence="2">
    <location>
        <begin position="1074"/>
        <end position="1085"/>
    </location>
</feature>
<keyword evidence="1" id="KW-0853">WD repeat</keyword>
<feature type="region of interest" description="Disordered" evidence="2">
    <location>
        <begin position="103"/>
        <end position="150"/>
    </location>
</feature>
<evidence type="ECO:0000313" key="3">
    <source>
        <dbReference type="EMBL" id="KAF2639326.1"/>
    </source>
</evidence>
<feature type="compositionally biased region" description="Basic and acidic residues" evidence="2">
    <location>
        <begin position="1036"/>
        <end position="1073"/>
    </location>
</feature>
<dbReference type="Pfam" id="PF00400">
    <property type="entry name" value="WD40"/>
    <property type="match status" value="3"/>
</dbReference>
<accession>A0A6A6RUT6</accession>
<evidence type="ECO:0000256" key="2">
    <source>
        <dbReference type="SAM" id="MobiDB-lite"/>
    </source>
</evidence>
<dbReference type="PANTHER" id="PTHR45589:SF1">
    <property type="entry name" value="WD REPEAT DOMAIN 62, ISOFORM G"/>
    <property type="match status" value="1"/>
</dbReference>
<dbReference type="OrthoDB" id="6252103at2759"/>
<sequence length="1102" mass="119036">MSLTPSNPRMSGGSVRLTPSPSPYQKNTPLRSPTKSQRTEASLALRQAIGTTTNSANAFDSVSSARSFAFCAGAAAVMATVDEEHHVSQRFFRARPTVIPINGSASVYGGPPTPTQNESRNRTAASLRDTPIGGSPLAAPANDKGDSTNNKAWLTRDRIKAATCVAFSADGKFLAVGETGYKPRVLIFSTSADAPSDTPLTALTEHTFGVKCIAFSPDSQFLASLGSSNDGYLYVWSINARTGAAALHSSNKCTSNINRMAWMGNSIVTVGTRHVKVWRIEDPTTPRSSKTRQSEAALPSIHAQRALPGRNCILDNLLEVNFTSVVAVAPSKAIVASDKGHVCLIDDSDGTQKFTKIAEAESAVTSLAVDSKGRLHLASSQGGLKTLNIESTIGTLTPPPSPPPMMVSPTVILSADSMKIEAMASLADYLVTVDSQHSIRLSLLCASDDDSLIGDVVQRLPAHGSSVLGVSTLKKPNEMDASFYTWAAGGSVLFWSHDGVCKEAIHVHLEQIEGADAEQNELKTVRSSNDASFIVAGDKYGILRIIDCQTQASAFQFKAHSNEITSVAIFEGKEPYIATCARDRMVQVFHHKADGWDLMQTLDEHVGAVTGVAFSRNGDRLVSMSADRSIVVRELASLEGENEPQRAFLMLRTVMLKATPMSIAWDIEQDDVLLVSTVDRHVHKYDLRNGQCLSSFRASDTDGGDAVVLSSLVHIPRGWGTPLIAGVSSTDKSIRLYDENGTLVARDWGHTEGVTDIALIESGEPDDETTEKALVTVAVDGTIFLWGLQLQPLSRGEVSKSVDLLGPSTPTHQSLLANKPPLRRVLSQSEIAKFPRSPDCEQLTPTGNRSPKLRKRGSKMSLASSAPKLDPSPMTSTARDRLAGSSSQSTLRRSNRNRSPSPPSPRHPQLTKRRSSVDIRMRSKAPASEFGSLGALTESLNRTLRSYRKRLASSNDGLSPELLHDVERELALTSRVVGEKMKSNGLLNETVMQKLLDQYSERLLVTLDEKIAASVAIRLRESSESGISNGLASPAFEKDDEKGMEKDDEKGMEKDDEKELEKDDEKESEKDDEKEGEEDEDEIEAEPQSPSTGSKAELTEES</sequence>
<feature type="region of interest" description="Disordered" evidence="2">
    <location>
        <begin position="1023"/>
        <end position="1102"/>
    </location>
</feature>
<dbReference type="SUPFAM" id="SSF50978">
    <property type="entry name" value="WD40 repeat-like"/>
    <property type="match status" value="2"/>
</dbReference>
<dbReference type="SMART" id="SM00320">
    <property type="entry name" value="WD40"/>
    <property type="match status" value="8"/>
</dbReference>
<dbReference type="InterPro" id="IPR036322">
    <property type="entry name" value="WD40_repeat_dom_sf"/>
</dbReference>
<feature type="region of interest" description="Disordered" evidence="2">
    <location>
        <begin position="1"/>
        <end position="40"/>
    </location>
</feature>
<feature type="repeat" description="WD" evidence="1">
    <location>
        <begin position="602"/>
        <end position="643"/>
    </location>
</feature>
<gene>
    <name evidence="3" type="ORF">P280DRAFT_470691</name>
</gene>
<dbReference type="PROSITE" id="PS50082">
    <property type="entry name" value="WD_REPEATS_2"/>
    <property type="match status" value="1"/>
</dbReference>
<dbReference type="InterPro" id="IPR015943">
    <property type="entry name" value="WD40/YVTN_repeat-like_dom_sf"/>
</dbReference>
<evidence type="ECO:0000313" key="4">
    <source>
        <dbReference type="Proteomes" id="UP000799753"/>
    </source>
</evidence>
<dbReference type="InterPro" id="IPR001680">
    <property type="entry name" value="WD40_rpt"/>
</dbReference>
<feature type="compositionally biased region" description="Polar residues" evidence="2">
    <location>
        <begin position="17"/>
        <end position="40"/>
    </location>
</feature>
<name>A0A6A6RUT6_9PLEO</name>
<proteinExistence type="predicted"/>
<dbReference type="PANTHER" id="PTHR45589">
    <property type="entry name" value="WD REPEAT DOMAIN 62, ISOFORM G"/>
    <property type="match status" value="1"/>
</dbReference>
<feature type="region of interest" description="Disordered" evidence="2">
    <location>
        <begin position="830"/>
        <end position="930"/>
    </location>
</feature>
<organism evidence="3 4">
    <name type="scientific">Massarina eburnea CBS 473.64</name>
    <dbReference type="NCBI Taxonomy" id="1395130"/>
    <lineage>
        <taxon>Eukaryota</taxon>
        <taxon>Fungi</taxon>
        <taxon>Dikarya</taxon>
        <taxon>Ascomycota</taxon>
        <taxon>Pezizomycotina</taxon>
        <taxon>Dothideomycetes</taxon>
        <taxon>Pleosporomycetidae</taxon>
        <taxon>Pleosporales</taxon>
        <taxon>Massarineae</taxon>
        <taxon>Massarinaceae</taxon>
        <taxon>Massarina</taxon>
    </lineage>
</organism>
<keyword evidence="4" id="KW-1185">Reference proteome</keyword>
<dbReference type="Proteomes" id="UP000799753">
    <property type="component" value="Unassembled WGS sequence"/>
</dbReference>